<dbReference type="PANTHER" id="PTHR24324">
    <property type="entry name" value="HOMEOBOX PROTEIN HHEX"/>
    <property type="match status" value="1"/>
</dbReference>
<evidence type="ECO:0000256" key="4">
    <source>
        <dbReference type="ARBA" id="ARBA00023242"/>
    </source>
</evidence>
<evidence type="ECO:0000259" key="7">
    <source>
        <dbReference type="PROSITE" id="PS50071"/>
    </source>
</evidence>
<dbReference type="InterPro" id="IPR051000">
    <property type="entry name" value="Homeobox_DNA-bind_prot"/>
</dbReference>
<evidence type="ECO:0000256" key="6">
    <source>
        <dbReference type="RuleBase" id="RU000682"/>
    </source>
</evidence>
<reference evidence="8 9" key="1">
    <citation type="submission" date="2019-01" db="EMBL/GenBank/DDBJ databases">
        <title>Genomes sequencing and comparative genomics of infectious freshwater microsporidia, Cucumispora dikerogammari and Thelohania contejeani.</title>
        <authorList>
            <person name="Cormier A."/>
            <person name="Giraud I."/>
            <person name="Wattier R."/>
            <person name="Teixeira M."/>
            <person name="Grandjean F."/>
            <person name="Rigaud T."/>
            <person name="Cordaux R."/>
        </authorList>
    </citation>
    <scope>NUCLEOTIDE SEQUENCE [LARGE SCALE GENOMIC DNA]</scope>
    <source>
        <strain evidence="8">T1</strain>
        <tissue evidence="8">Spores</tissue>
    </source>
</reference>
<gene>
    <name evidence="8" type="primary">HD-10_0</name>
    <name evidence="8" type="ORF">TCON_1711</name>
</gene>
<dbReference type="SUPFAM" id="SSF46689">
    <property type="entry name" value="Homeodomain-like"/>
    <property type="match status" value="1"/>
</dbReference>
<dbReference type="InterPro" id="IPR009057">
    <property type="entry name" value="Homeodomain-like_sf"/>
</dbReference>
<dbReference type="PROSITE" id="PS50071">
    <property type="entry name" value="HOMEOBOX_2"/>
    <property type="match status" value="1"/>
</dbReference>
<dbReference type="CDD" id="cd00086">
    <property type="entry name" value="homeodomain"/>
    <property type="match status" value="1"/>
</dbReference>
<feature type="domain" description="Homeobox" evidence="7">
    <location>
        <begin position="6"/>
        <end position="66"/>
    </location>
</feature>
<accession>A0ABQ7HY88</accession>
<dbReference type="InterPro" id="IPR001356">
    <property type="entry name" value="HD"/>
</dbReference>
<dbReference type="Proteomes" id="UP001516464">
    <property type="component" value="Unassembled WGS sequence"/>
</dbReference>
<evidence type="ECO:0000256" key="5">
    <source>
        <dbReference type="PROSITE-ProRule" id="PRU00108"/>
    </source>
</evidence>
<evidence type="ECO:0000256" key="3">
    <source>
        <dbReference type="ARBA" id="ARBA00023155"/>
    </source>
</evidence>
<keyword evidence="2 5" id="KW-0238">DNA-binding</keyword>
<name>A0ABQ7HY88_9MICR</name>
<keyword evidence="4 5" id="KW-0539">Nucleus</keyword>
<dbReference type="PROSITE" id="PS00027">
    <property type="entry name" value="HOMEOBOX_1"/>
    <property type="match status" value="1"/>
</dbReference>
<keyword evidence="9" id="KW-1185">Reference proteome</keyword>
<evidence type="ECO:0000256" key="2">
    <source>
        <dbReference type="ARBA" id="ARBA00023125"/>
    </source>
</evidence>
<dbReference type="Gene3D" id="1.10.10.60">
    <property type="entry name" value="Homeodomain-like"/>
    <property type="match status" value="1"/>
</dbReference>
<dbReference type="InterPro" id="IPR017970">
    <property type="entry name" value="Homeobox_CS"/>
</dbReference>
<evidence type="ECO:0000313" key="8">
    <source>
        <dbReference type="EMBL" id="KAF7683073.1"/>
    </source>
</evidence>
<dbReference type="Pfam" id="PF00046">
    <property type="entry name" value="Homeodomain"/>
    <property type="match status" value="1"/>
</dbReference>
<comment type="subcellular location">
    <subcellularLocation>
        <location evidence="1 5 6">Nucleus</location>
    </subcellularLocation>
</comment>
<comment type="caution">
    <text evidence="8">The sequence shown here is derived from an EMBL/GenBank/DDBJ whole genome shotgun (WGS) entry which is preliminary data.</text>
</comment>
<evidence type="ECO:0000256" key="1">
    <source>
        <dbReference type="ARBA" id="ARBA00004123"/>
    </source>
</evidence>
<dbReference type="GO" id="GO:0003677">
    <property type="term" value="F:DNA binding"/>
    <property type="evidence" value="ECO:0007669"/>
    <property type="project" value="UniProtKB-KW"/>
</dbReference>
<dbReference type="EMBL" id="SBIQ01000133">
    <property type="protein sequence ID" value="KAF7683073.1"/>
    <property type="molecule type" value="Genomic_DNA"/>
</dbReference>
<dbReference type="PANTHER" id="PTHR24324:SF5">
    <property type="entry name" value="HEMATOPOIETICALLY-EXPRESSED HOMEOBOX PROTEIN HHEX"/>
    <property type="match status" value="1"/>
</dbReference>
<sequence>MELYNNNIQIVRKRLPTRKVDVLSQYFETNMRPNREEKLALAAQLNIPFRSVQIWFQNRRAKAKRQYEDKQLAENNTWQQHSHTTLFFPNNNSLFTMNKRPQFYYLNNTSEYDIYDNKVKSKKMYIFHDCTEDMPYM</sequence>
<keyword evidence="3 5" id="KW-0371">Homeobox</keyword>
<organism evidence="8 9">
    <name type="scientific">Astathelohania contejeani</name>
    <dbReference type="NCBI Taxonomy" id="164912"/>
    <lineage>
        <taxon>Eukaryota</taxon>
        <taxon>Fungi</taxon>
        <taxon>Fungi incertae sedis</taxon>
        <taxon>Microsporidia</taxon>
        <taxon>Astathelohaniidae</taxon>
        <taxon>Astathelohania</taxon>
    </lineage>
</organism>
<proteinExistence type="predicted"/>
<protein>
    <submittedName>
        <fullName evidence="8">Homeobox protein HD-10</fullName>
    </submittedName>
</protein>
<evidence type="ECO:0000313" key="9">
    <source>
        <dbReference type="Proteomes" id="UP001516464"/>
    </source>
</evidence>
<dbReference type="SMART" id="SM00389">
    <property type="entry name" value="HOX"/>
    <property type="match status" value="1"/>
</dbReference>
<feature type="DNA-binding region" description="Homeobox" evidence="5">
    <location>
        <begin position="8"/>
        <end position="67"/>
    </location>
</feature>